<dbReference type="AlphaFoldDB" id="A0A1G7GR10"/>
<keyword evidence="3" id="KW-0479">Metal-binding</keyword>
<name>A0A1G7GR10_9SPHN</name>
<dbReference type="OrthoDB" id="9809784at2"/>
<evidence type="ECO:0000313" key="8">
    <source>
        <dbReference type="EMBL" id="MWC42981.1"/>
    </source>
</evidence>
<dbReference type="GO" id="GO:0046872">
    <property type="term" value="F:metal ion binding"/>
    <property type="evidence" value="ECO:0007669"/>
    <property type="project" value="UniProtKB-KW"/>
</dbReference>
<dbReference type="GO" id="GO:0006508">
    <property type="term" value="P:proteolysis"/>
    <property type="evidence" value="ECO:0007669"/>
    <property type="project" value="UniProtKB-KW"/>
</dbReference>
<dbReference type="InterPro" id="IPR011650">
    <property type="entry name" value="Peptidase_M20_dimer"/>
</dbReference>
<feature type="signal peptide" evidence="6">
    <location>
        <begin position="1"/>
        <end position="21"/>
    </location>
</feature>
<evidence type="ECO:0000256" key="5">
    <source>
        <dbReference type="ARBA" id="ARBA00022833"/>
    </source>
</evidence>
<evidence type="ECO:0000256" key="6">
    <source>
        <dbReference type="SAM" id="SignalP"/>
    </source>
</evidence>
<dbReference type="Pfam" id="PF07687">
    <property type="entry name" value="M20_dimer"/>
    <property type="match status" value="1"/>
</dbReference>
<accession>A0A1G7GR10</accession>
<dbReference type="InterPro" id="IPR002933">
    <property type="entry name" value="Peptidase_M20"/>
</dbReference>
<dbReference type="Proteomes" id="UP000436801">
    <property type="component" value="Unassembled WGS sequence"/>
</dbReference>
<keyword evidence="6" id="KW-0732">Signal</keyword>
<evidence type="ECO:0000256" key="1">
    <source>
        <dbReference type="ARBA" id="ARBA00006247"/>
    </source>
</evidence>
<keyword evidence="2" id="KW-0645">Protease</keyword>
<dbReference type="SUPFAM" id="SSF53187">
    <property type="entry name" value="Zn-dependent exopeptidases"/>
    <property type="match status" value="1"/>
</dbReference>
<dbReference type="GO" id="GO:0008233">
    <property type="term" value="F:peptidase activity"/>
    <property type="evidence" value="ECO:0007669"/>
    <property type="project" value="UniProtKB-KW"/>
</dbReference>
<dbReference type="Gene3D" id="3.40.630.10">
    <property type="entry name" value="Zn peptidases"/>
    <property type="match status" value="1"/>
</dbReference>
<dbReference type="Gene3D" id="1.10.150.900">
    <property type="match status" value="1"/>
</dbReference>
<organism evidence="9 10">
    <name type="scientific">Sphingomonas carotinifaciens</name>
    <dbReference type="NCBI Taxonomy" id="1166323"/>
    <lineage>
        <taxon>Bacteria</taxon>
        <taxon>Pseudomonadati</taxon>
        <taxon>Pseudomonadota</taxon>
        <taxon>Alphaproteobacteria</taxon>
        <taxon>Sphingomonadales</taxon>
        <taxon>Sphingomonadaceae</taxon>
        <taxon>Sphingomonas</taxon>
    </lineage>
</organism>
<keyword evidence="4 8" id="KW-0378">Hydrolase</keyword>
<proteinExistence type="inferred from homology"/>
<dbReference type="NCBIfam" id="NF006596">
    <property type="entry name" value="PRK09133.1"/>
    <property type="match status" value="1"/>
</dbReference>
<evidence type="ECO:0000313" key="10">
    <source>
        <dbReference type="Proteomes" id="UP000323502"/>
    </source>
</evidence>
<evidence type="ECO:0000259" key="7">
    <source>
        <dbReference type="Pfam" id="PF07687"/>
    </source>
</evidence>
<evidence type="ECO:0000313" key="11">
    <source>
        <dbReference type="Proteomes" id="UP000436801"/>
    </source>
</evidence>
<reference evidence="9 10" key="1">
    <citation type="submission" date="2016-10" db="EMBL/GenBank/DDBJ databases">
        <authorList>
            <person name="Varghese N."/>
            <person name="Submissions S."/>
        </authorList>
    </citation>
    <scope>NUCLEOTIDE SEQUENCE [LARGE SCALE GENOMIC DNA]</scope>
    <source>
        <strain evidence="9 10">S7-754</strain>
    </source>
</reference>
<evidence type="ECO:0000313" key="9">
    <source>
        <dbReference type="EMBL" id="SDE90521.1"/>
    </source>
</evidence>
<comment type="similarity">
    <text evidence="1">Belongs to the peptidase M20A family.</text>
</comment>
<dbReference type="Pfam" id="PF01546">
    <property type="entry name" value="Peptidase_M20"/>
    <property type="match status" value="1"/>
</dbReference>
<dbReference type="PANTHER" id="PTHR45962:SF1">
    <property type="entry name" value="N-FATTY-ACYL-AMINO ACID SYNTHASE_HYDROLASE PM20D1"/>
    <property type="match status" value="1"/>
</dbReference>
<dbReference type="PROSITE" id="PS00758">
    <property type="entry name" value="ARGE_DAPE_CPG2_1"/>
    <property type="match status" value="1"/>
</dbReference>
<dbReference type="InterPro" id="IPR047177">
    <property type="entry name" value="Pept_M20A"/>
</dbReference>
<dbReference type="Proteomes" id="UP000323502">
    <property type="component" value="Unassembled WGS sequence"/>
</dbReference>
<feature type="chain" id="PRO_5033740947" evidence="6">
    <location>
        <begin position="22"/>
        <end position="466"/>
    </location>
</feature>
<dbReference type="EMBL" id="FNBI01000001">
    <property type="protein sequence ID" value="SDE90521.1"/>
    <property type="molecule type" value="Genomic_DNA"/>
</dbReference>
<feature type="domain" description="Peptidase M20 dimerisation" evidence="7">
    <location>
        <begin position="215"/>
        <end position="358"/>
    </location>
</feature>
<dbReference type="PANTHER" id="PTHR45962">
    <property type="entry name" value="N-FATTY-ACYL-AMINO ACID SYNTHASE/HYDROLASE PM20D1"/>
    <property type="match status" value="1"/>
</dbReference>
<gene>
    <name evidence="8" type="ORF">GQR91_04805</name>
    <name evidence="9" type="ORF">SAMN05216557_101991</name>
</gene>
<dbReference type="InterPro" id="IPR001261">
    <property type="entry name" value="ArgE/DapE_CS"/>
</dbReference>
<keyword evidence="10" id="KW-1185">Reference proteome</keyword>
<dbReference type="Gene3D" id="3.30.70.360">
    <property type="match status" value="1"/>
</dbReference>
<evidence type="ECO:0000256" key="2">
    <source>
        <dbReference type="ARBA" id="ARBA00022670"/>
    </source>
</evidence>
<dbReference type="SUPFAM" id="SSF55031">
    <property type="entry name" value="Bacterial exopeptidase dimerisation domain"/>
    <property type="match status" value="1"/>
</dbReference>
<evidence type="ECO:0000256" key="4">
    <source>
        <dbReference type="ARBA" id="ARBA00022801"/>
    </source>
</evidence>
<dbReference type="InterPro" id="IPR036264">
    <property type="entry name" value="Bact_exopeptidase_dim_dom"/>
</dbReference>
<dbReference type="EMBL" id="WSUT01000005">
    <property type="protein sequence ID" value="MWC42981.1"/>
    <property type="molecule type" value="Genomic_DNA"/>
</dbReference>
<dbReference type="RefSeq" id="WP_149681356.1">
    <property type="nucleotide sequence ID" value="NZ_FNBI01000001.1"/>
</dbReference>
<protein>
    <submittedName>
        <fullName evidence="9">Acetylornithine deacetylase/Succinyl-diaminopimelate desuccinylase</fullName>
    </submittedName>
    <submittedName>
        <fullName evidence="8">M20/M25/M40 family metallo-hydrolase</fullName>
    </submittedName>
</protein>
<reference evidence="8 11" key="2">
    <citation type="submission" date="2019-12" db="EMBL/GenBank/DDBJ databases">
        <authorList>
            <person name="Zheng J."/>
        </authorList>
    </citation>
    <scope>NUCLEOTIDE SEQUENCE [LARGE SCALE GENOMIC DNA]</scope>
    <source>
        <strain evidence="8 11">DSM 27347</strain>
    </source>
</reference>
<sequence length="466" mass="49412">MHRWRALAAAAICALSASAAAAQNRPDQRAFLRLYKELVETDTTPSAGSCTRAAGQIAARLRAAGFPGDAVVTFAPPDHPREGGVVAVLPGSDPALPAVLLLGHLDVVEARRADWTRDPFTLVEEDGYFYGRGTFDDKAQGAVWADTMIRLRPLTPRRTVKLALTCGEETTFAFNGAEWLTRTRPDLIAAGFVLNEGGGGRYGANGRPDMLAVQIGEKAAQNYTLTATHNGGHSAQPTGDNAIYALVGAVQAIREHRFPVSFTATTRAFFAAMAQRAGAEMGEAIRRLLADAGDAEADAIVSRDKTLQAALRTTCVPTLLSAGHAENALPQRATANINCRLFPGETVEGVLDTLRGLAGPEVVVTANQPIRPTAVPLAPDPAILAPMTQVAKRHFPGVPVVPMMSAGATDGIFFQAIGIPVYGVPGMLIDGDMSGIHGRDERIRVKALYAGRDYLFDLVKAYAGVR</sequence>
<keyword evidence="5" id="KW-0862">Zinc</keyword>
<evidence type="ECO:0000256" key="3">
    <source>
        <dbReference type="ARBA" id="ARBA00022723"/>
    </source>
</evidence>